<name>A0ABT6TSV3_9BACL</name>
<evidence type="ECO:0000256" key="8">
    <source>
        <dbReference type="ARBA" id="ARBA00022777"/>
    </source>
</evidence>
<evidence type="ECO:0000259" key="14">
    <source>
        <dbReference type="PROSITE" id="PS50109"/>
    </source>
</evidence>
<dbReference type="InterPro" id="IPR003594">
    <property type="entry name" value="HATPase_dom"/>
</dbReference>
<keyword evidence="7" id="KW-0547">Nucleotide-binding</keyword>
<dbReference type="InterPro" id="IPR003661">
    <property type="entry name" value="HisK_dim/P_dom"/>
</dbReference>
<feature type="transmembrane region" description="Helical" evidence="13">
    <location>
        <begin position="33"/>
        <end position="53"/>
    </location>
</feature>
<dbReference type="Pfam" id="PF16927">
    <property type="entry name" value="HisKA_7TM"/>
    <property type="match status" value="1"/>
</dbReference>
<dbReference type="Pfam" id="PF00512">
    <property type="entry name" value="HisKA"/>
    <property type="match status" value="1"/>
</dbReference>
<evidence type="ECO:0000256" key="7">
    <source>
        <dbReference type="ARBA" id="ARBA00022741"/>
    </source>
</evidence>
<evidence type="ECO:0000256" key="13">
    <source>
        <dbReference type="SAM" id="Phobius"/>
    </source>
</evidence>
<protein>
    <recommendedName>
        <fullName evidence="3">histidine kinase</fullName>
        <ecNumber evidence="3">2.7.13.3</ecNumber>
    </recommendedName>
</protein>
<keyword evidence="12 13" id="KW-0472">Membrane</keyword>
<dbReference type="SUPFAM" id="SSF55874">
    <property type="entry name" value="ATPase domain of HSP90 chaperone/DNA topoisomerase II/histidine kinase"/>
    <property type="match status" value="1"/>
</dbReference>
<feature type="transmembrane region" description="Helical" evidence="13">
    <location>
        <begin position="210"/>
        <end position="229"/>
    </location>
</feature>
<dbReference type="GO" id="GO:0016301">
    <property type="term" value="F:kinase activity"/>
    <property type="evidence" value="ECO:0007669"/>
    <property type="project" value="UniProtKB-KW"/>
</dbReference>
<dbReference type="InterPro" id="IPR000014">
    <property type="entry name" value="PAS"/>
</dbReference>
<proteinExistence type="predicted"/>
<evidence type="ECO:0000256" key="11">
    <source>
        <dbReference type="ARBA" id="ARBA00023012"/>
    </source>
</evidence>
<keyword evidence="4" id="KW-0597">Phosphoprotein</keyword>
<feature type="transmembrane region" description="Helical" evidence="13">
    <location>
        <begin position="146"/>
        <end position="167"/>
    </location>
</feature>
<dbReference type="InterPro" id="IPR035965">
    <property type="entry name" value="PAS-like_dom_sf"/>
</dbReference>
<dbReference type="PANTHER" id="PTHR42878:SF7">
    <property type="entry name" value="SENSOR HISTIDINE KINASE GLRK"/>
    <property type="match status" value="1"/>
</dbReference>
<evidence type="ECO:0000256" key="10">
    <source>
        <dbReference type="ARBA" id="ARBA00022989"/>
    </source>
</evidence>
<reference evidence="15" key="1">
    <citation type="submission" date="2023-04" db="EMBL/GenBank/DDBJ databases">
        <title>Comparative genomic analysis of Cohnella hashimotonis sp. nov., isolated from the International Space Station.</title>
        <authorList>
            <person name="Venkateswaran K."/>
            <person name="Simpson A."/>
        </authorList>
    </citation>
    <scope>NUCLEOTIDE SEQUENCE</scope>
    <source>
        <strain evidence="15">F6_2S_P_1</strain>
    </source>
</reference>
<keyword evidence="11" id="KW-0902">Two-component regulatory system</keyword>
<evidence type="ECO:0000313" key="16">
    <source>
        <dbReference type="Proteomes" id="UP001161691"/>
    </source>
</evidence>
<dbReference type="InterPro" id="IPR036097">
    <property type="entry name" value="HisK_dim/P_sf"/>
</dbReference>
<dbReference type="RefSeq" id="WP_282912484.1">
    <property type="nucleotide sequence ID" value="NZ_JAGRPV010000001.1"/>
</dbReference>
<dbReference type="Gene3D" id="3.30.565.10">
    <property type="entry name" value="Histidine kinase-like ATPase, C-terminal domain"/>
    <property type="match status" value="1"/>
</dbReference>
<keyword evidence="6 13" id="KW-0812">Transmembrane</keyword>
<dbReference type="InterPro" id="IPR004358">
    <property type="entry name" value="Sig_transdc_His_kin-like_C"/>
</dbReference>
<keyword evidence="16" id="KW-1185">Reference proteome</keyword>
<evidence type="ECO:0000256" key="4">
    <source>
        <dbReference type="ARBA" id="ARBA00022553"/>
    </source>
</evidence>
<dbReference type="NCBIfam" id="TIGR00229">
    <property type="entry name" value="sensory_box"/>
    <property type="match status" value="1"/>
</dbReference>
<evidence type="ECO:0000256" key="12">
    <source>
        <dbReference type="ARBA" id="ARBA00023136"/>
    </source>
</evidence>
<feature type="transmembrane region" description="Helical" evidence="13">
    <location>
        <begin position="98"/>
        <end position="116"/>
    </location>
</feature>
<dbReference type="Proteomes" id="UP001161691">
    <property type="component" value="Unassembled WGS sequence"/>
</dbReference>
<keyword evidence="9" id="KW-0067">ATP-binding</keyword>
<dbReference type="InterPro" id="IPR050351">
    <property type="entry name" value="BphY/WalK/GraS-like"/>
</dbReference>
<evidence type="ECO:0000256" key="9">
    <source>
        <dbReference type="ARBA" id="ARBA00022840"/>
    </source>
</evidence>
<keyword evidence="10 13" id="KW-1133">Transmembrane helix</keyword>
<comment type="caution">
    <text evidence="15">The sequence shown here is derived from an EMBL/GenBank/DDBJ whole genome shotgun (WGS) entry which is preliminary data.</text>
</comment>
<dbReference type="Gene3D" id="1.10.287.130">
    <property type="match status" value="1"/>
</dbReference>
<evidence type="ECO:0000256" key="3">
    <source>
        <dbReference type="ARBA" id="ARBA00012438"/>
    </source>
</evidence>
<keyword evidence="8 15" id="KW-0418">Kinase</keyword>
<feature type="transmembrane region" description="Helical" evidence="13">
    <location>
        <begin position="179"/>
        <end position="198"/>
    </location>
</feature>
<dbReference type="PANTHER" id="PTHR42878">
    <property type="entry name" value="TWO-COMPONENT HISTIDINE KINASE"/>
    <property type="match status" value="1"/>
</dbReference>
<dbReference type="SMART" id="SM00387">
    <property type="entry name" value="HATPase_c"/>
    <property type="match status" value="1"/>
</dbReference>
<evidence type="ECO:0000313" key="15">
    <source>
        <dbReference type="EMBL" id="MDI4649880.1"/>
    </source>
</evidence>
<dbReference type="Gene3D" id="3.30.450.20">
    <property type="entry name" value="PAS domain"/>
    <property type="match status" value="1"/>
</dbReference>
<evidence type="ECO:0000256" key="6">
    <source>
        <dbReference type="ARBA" id="ARBA00022692"/>
    </source>
</evidence>
<gene>
    <name evidence="15" type="ORF">KB449_33440</name>
</gene>
<dbReference type="SUPFAM" id="SSF47384">
    <property type="entry name" value="Homodimeric domain of signal transducing histidine kinase"/>
    <property type="match status" value="1"/>
</dbReference>
<sequence length="602" mass="67617">MNFNLYLSALLIASACCSAVVVYLCWKRRELPIAVSYGLCILSTAFYTFGYASELVSASLETIRFWLRIEYIGIPFGTVFWFIMVLQYTGRQAYIRKWTVAVAMVIPFMTFIAHNTNEWHHLFYKSLTLDYSEGFPLARIVRGPLYYVHVVYAYVLILVGVVLLVRMYFKSAPSMKKHVVLMLIGSLAPYASTLVYLSEVLPTPFDISPFGFVLSNIFFLFGIYQFNLLRLAPMALQKVFESMQDAVVLLDLEHNITGFNQAAGRTIQGLGRKNGIGQPAATVFAANPELLRRIDLASASEDKELLMDEAADRYYSVQVSLIADFRSRPAGKMLLLRDVTDAVRSEERLRENARQLRELNAFKDQMFNVVAHDIRDPMAVLLNLTELLEEEASVCGEDHEEIVQEMSRQVHSTFALVESLLEWFRSQRGGMVFVPIVQSLSHSVQRNVRLLQGRSDGKGIRITSDIEPAACVFADKEMLDLVLRNLLSNAIKFTELGGDIRVRAWQTGGFYTVSVSDSGIGIPEDRLYTLLREDNVVSTGGTAGERGVGLGLALCKEFVRLNGGEFWFDSTPEQGSTFYFTVPAAQENAAPDRDPMAEREIG</sequence>
<dbReference type="SUPFAM" id="SSF55785">
    <property type="entry name" value="PYP-like sensor domain (PAS domain)"/>
    <property type="match status" value="1"/>
</dbReference>
<dbReference type="EMBL" id="JAGRPV010000001">
    <property type="protein sequence ID" value="MDI4649880.1"/>
    <property type="molecule type" value="Genomic_DNA"/>
</dbReference>
<comment type="subcellular location">
    <subcellularLocation>
        <location evidence="2">Membrane</location>
        <topology evidence="2">Multi-pass membrane protein</topology>
    </subcellularLocation>
</comment>
<evidence type="ECO:0000256" key="5">
    <source>
        <dbReference type="ARBA" id="ARBA00022679"/>
    </source>
</evidence>
<dbReference type="SMART" id="SM00388">
    <property type="entry name" value="HisKA"/>
    <property type="match status" value="1"/>
</dbReference>
<feature type="domain" description="Histidine kinase" evidence="14">
    <location>
        <begin position="369"/>
        <end position="586"/>
    </location>
</feature>
<organism evidence="15 16">
    <name type="scientific">Cohnella hashimotonis</name>
    <dbReference type="NCBI Taxonomy" id="2826895"/>
    <lineage>
        <taxon>Bacteria</taxon>
        <taxon>Bacillati</taxon>
        <taxon>Bacillota</taxon>
        <taxon>Bacilli</taxon>
        <taxon>Bacillales</taxon>
        <taxon>Paenibacillaceae</taxon>
        <taxon>Cohnella</taxon>
    </lineage>
</organism>
<dbReference type="InterPro" id="IPR031621">
    <property type="entry name" value="HisKA_7TM"/>
</dbReference>
<keyword evidence="5" id="KW-0808">Transferase</keyword>
<feature type="transmembrane region" description="Helical" evidence="13">
    <location>
        <begin position="65"/>
        <end position="86"/>
    </location>
</feature>
<feature type="transmembrane region" description="Helical" evidence="13">
    <location>
        <begin position="6"/>
        <end position="26"/>
    </location>
</feature>
<dbReference type="EC" id="2.7.13.3" evidence="3"/>
<accession>A0ABT6TSV3</accession>
<dbReference type="PROSITE" id="PS50109">
    <property type="entry name" value="HIS_KIN"/>
    <property type="match status" value="1"/>
</dbReference>
<dbReference type="Pfam" id="PF02518">
    <property type="entry name" value="HATPase_c"/>
    <property type="match status" value="1"/>
</dbReference>
<dbReference type="InterPro" id="IPR005467">
    <property type="entry name" value="His_kinase_dom"/>
</dbReference>
<dbReference type="PRINTS" id="PR00344">
    <property type="entry name" value="BCTRLSENSOR"/>
</dbReference>
<evidence type="ECO:0000256" key="1">
    <source>
        <dbReference type="ARBA" id="ARBA00000085"/>
    </source>
</evidence>
<comment type="catalytic activity">
    <reaction evidence="1">
        <text>ATP + protein L-histidine = ADP + protein N-phospho-L-histidine.</text>
        <dbReference type="EC" id="2.7.13.3"/>
    </reaction>
</comment>
<evidence type="ECO:0000256" key="2">
    <source>
        <dbReference type="ARBA" id="ARBA00004141"/>
    </source>
</evidence>
<dbReference type="InterPro" id="IPR036890">
    <property type="entry name" value="HATPase_C_sf"/>
</dbReference>